<keyword evidence="1" id="KW-0547">Nucleotide-binding</keyword>
<name>A0ABZ3EZ68_9FIRM</name>
<evidence type="ECO:0000313" key="5">
    <source>
        <dbReference type="EMBL" id="XAH74850.1"/>
    </source>
</evidence>
<dbReference type="Gene3D" id="3.30.1360.40">
    <property type="match status" value="1"/>
</dbReference>
<dbReference type="PANTHER" id="PTHR34698:SF2">
    <property type="entry name" value="5-OXOPROLINASE SUBUNIT B"/>
    <property type="match status" value="1"/>
</dbReference>
<dbReference type="InterPro" id="IPR029000">
    <property type="entry name" value="Cyclophilin-like_dom_sf"/>
</dbReference>
<evidence type="ECO:0000256" key="1">
    <source>
        <dbReference type="ARBA" id="ARBA00022741"/>
    </source>
</evidence>
<reference evidence="5 6" key="1">
    <citation type="submission" date="2024-02" db="EMBL/GenBank/DDBJ databases">
        <title>Bacterial strain from lacustrine sediment.</title>
        <authorList>
            <person name="Petit C."/>
            <person name="Fadhlaoui K."/>
        </authorList>
    </citation>
    <scope>NUCLEOTIDE SEQUENCE [LARGE SCALE GENOMIC DNA]</scope>
    <source>
        <strain evidence="5 6">IPX-CK</strain>
    </source>
</reference>
<protein>
    <submittedName>
        <fullName evidence="5">5-oxoprolinase subunit PxpB</fullName>
        <ecNumber evidence="5">3.5.2.9</ecNumber>
    </submittedName>
</protein>
<sequence>MDEIIFSAVGEQGIAVLFEQKISEETNGKIRFLMEKLRKRKEIREMIPAFCSLLVFYDCRKISYSRMKRILEKEAAGLLAVKSGQKKIHIIPVCYGDTFGEDIGYVSEYTGLKEEEIIRLHCGRDYLIYMLGFLPGFAYLGGLDERIFCPRLESPRTRIMAGSIGIGGEQTGIYPLDSPGGWRLIGKTPLRPYDVHRNPPILYKMGDYIRFQSVTRDEYDEISAKVEQGIYRHRYITQ</sequence>
<dbReference type="SMART" id="SM00796">
    <property type="entry name" value="AHS1"/>
    <property type="match status" value="1"/>
</dbReference>
<dbReference type="Proteomes" id="UP001451571">
    <property type="component" value="Chromosome"/>
</dbReference>
<dbReference type="NCBIfam" id="TIGR00370">
    <property type="entry name" value="5-oxoprolinase subunit PxpB"/>
    <property type="match status" value="1"/>
</dbReference>
<dbReference type="SUPFAM" id="SSF50891">
    <property type="entry name" value="Cyclophilin-like"/>
    <property type="match status" value="1"/>
</dbReference>
<dbReference type="InterPro" id="IPR010016">
    <property type="entry name" value="PxpB"/>
</dbReference>
<dbReference type="PANTHER" id="PTHR34698">
    <property type="entry name" value="5-OXOPROLINASE SUBUNIT B"/>
    <property type="match status" value="1"/>
</dbReference>
<evidence type="ECO:0000259" key="4">
    <source>
        <dbReference type="SMART" id="SM00796"/>
    </source>
</evidence>
<proteinExistence type="predicted"/>
<dbReference type="Gene3D" id="2.40.100.10">
    <property type="entry name" value="Cyclophilin-like"/>
    <property type="match status" value="1"/>
</dbReference>
<evidence type="ECO:0000256" key="2">
    <source>
        <dbReference type="ARBA" id="ARBA00022801"/>
    </source>
</evidence>
<dbReference type="SUPFAM" id="SSF160467">
    <property type="entry name" value="PH0987 N-terminal domain-like"/>
    <property type="match status" value="1"/>
</dbReference>
<gene>
    <name evidence="5" type="primary">pxpB</name>
    <name evidence="5" type="ORF">V6984_03535</name>
</gene>
<keyword evidence="2 5" id="KW-0378">Hydrolase</keyword>
<organism evidence="5 6">
    <name type="scientific">Kineothrix sedimenti</name>
    <dbReference type="NCBI Taxonomy" id="3123317"/>
    <lineage>
        <taxon>Bacteria</taxon>
        <taxon>Bacillati</taxon>
        <taxon>Bacillota</taxon>
        <taxon>Clostridia</taxon>
        <taxon>Lachnospirales</taxon>
        <taxon>Lachnospiraceae</taxon>
        <taxon>Kineothrix</taxon>
    </lineage>
</organism>
<keyword evidence="6" id="KW-1185">Reference proteome</keyword>
<dbReference type="EC" id="3.5.2.9" evidence="5"/>
<accession>A0ABZ3EZ68</accession>
<dbReference type="EMBL" id="CP146256">
    <property type="protein sequence ID" value="XAH74850.1"/>
    <property type="molecule type" value="Genomic_DNA"/>
</dbReference>
<dbReference type="InterPro" id="IPR003833">
    <property type="entry name" value="CT_C_D"/>
</dbReference>
<keyword evidence="3" id="KW-0067">ATP-binding</keyword>
<dbReference type="GO" id="GO:0017168">
    <property type="term" value="F:5-oxoprolinase (ATP-hydrolyzing) activity"/>
    <property type="evidence" value="ECO:0007669"/>
    <property type="project" value="UniProtKB-EC"/>
</dbReference>
<dbReference type="Pfam" id="PF02682">
    <property type="entry name" value="CT_C_D"/>
    <property type="match status" value="1"/>
</dbReference>
<dbReference type="RefSeq" id="WP_342758428.1">
    <property type="nucleotide sequence ID" value="NZ_CP146256.1"/>
</dbReference>
<evidence type="ECO:0000256" key="3">
    <source>
        <dbReference type="ARBA" id="ARBA00022840"/>
    </source>
</evidence>
<feature type="domain" description="Carboxyltransferase" evidence="4">
    <location>
        <begin position="4"/>
        <end position="203"/>
    </location>
</feature>
<evidence type="ECO:0000313" key="6">
    <source>
        <dbReference type="Proteomes" id="UP001451571"/>
    </source>
</evidence>